<dbReference type="PROSITE" id="PS01129">
    <property type="entry name" value="PSI_RLU"/>
    <property type="match status" value="1"/>
</dbReference>
<dbReference type="EMBL" id="MCFD01000008">
    <property type="protein sequence ID" value="ORX69168.1"/>
    <property type="molecule type" value="Genomic_DNA"/>
</dbReference>
<dbReference type="PROSITE" id="PS50889">
    <property type="entry name" value="S4"/>
    <property type="match status" value="1"/>
</dbReference>
<dbReference type="InterPro" id="IPR006145">
    <property type="entry name" value="PsdUridine_synth_RsuA/RluA"/>
</dbReference>
<keyword evidence="7" id="KW-1185">Reference proteome</keyword>
<organism evidence="6 7">
    <name type="scientific">Linderina pennispora</name>
    <dbReference type="NCBI Taxonomy" id="61395"/>
    <lineage>
        <taxon>Eukaryota</taxon>
        <taxon>Fungi</taxon>
        <taxon>Fungi incertae sedis</taxon>
        <taxon>Zoopagomycota</taxon>
        <taxon>Kickxellomycotina</taxon>
        <taxon>Kickxellomycetes</taxon>
        <taxon>Kickxellales</taxon>
        <taxon>Kickxellaceae</taxon>
        <taxon>Linderina</taxon>
    </lineage>
</organism>
<dbReference type="InterPro" id="IPR006224">
    <property type="entry name" value="PsdUridine_synth_RluA-like_CS"/>
</dbReference>
<dbReference type="PANTHER" id="PTHR21600:SF40">
    <property type="entry name" value="PSEUDOURIDYLATE SYNTHASE RPUSD2"/>
    <property type="match status" value="1"/>
</dbReference>
<evidence type="ECO:0000256" key="4">
    <source>
        <dbReference type="SAM" id="MobiDB-lite"/>
    </source>
</evidence>
<sequence>MGRKHPLDDKNDKGRRGNKVAKEESPAPRASELYYEEGGLQRIHPYFHKYSTYAKGRWVGRTILEVFVKEFRDRDSTYYEKAIMDGLIEINEKRVTPDTVIRNSDLVTHKIHRHEPPVTPQPLQIVRETEEGMLVVDKPGSIPVHPSGRYNYNSVIKILELKHGYAKLFPVNRLDRLTSGLMLIGLNADMARIVERQMVEHRIQKEYICKVKGEFPEGKIVCDQPIRVIAHKLSLNCVDKSEGKPSLTEFERLHTDGSHSIVYCKPKTGRTHQIRVHLQYLGYPIANDPLYCNAAVWGDQMGKQGELPSDTQCDDAPAPSGLSAANGEAWIPLVRRMEKWKDLQEEIERGEGDRVCDKCSIPAYPDPRPDQLCIWLHAWRYSGPGWSYATELPEWAKEAAKNIPTEQKQA</sequence>
<reference evidence="6 7" key="1">
    <citation type="submission" date="2016-07" db="EMBL/GenBank/DDBJ databases">
        <title>Pervasive Adenine N6-methylation of Active Genes in Fungi.</title>
        <authorList>
            <consortium name="DOE Joint Genome Institute"/>
            <person name="Mondo S.J."/>
            <person name="Dannebaum R.O."/>
            <person name="Kuo R.C."/>
            <person name="Labutti K."/>
            <person name="Haridas S."/>
            <person name="Kuo A."/>
            <person name="Salamov A."/>
            <person name="Ahrendt S.R."/>
            <person name="Lipzen A."/>
            <person name="Sullivan W."/>
            <person name="Andreopoulos W.B."/>
            <person name="Clum A."/>
            <person name="Lindquist E."/>
            <person name="Daum C."/>
            <person name="Ramamoorthy G.K."/>
            <person name="Gryganskyi A."/>
            <person name="Culley D."/>
            <person name="Magnuson J.K."/>
            <person name="James T.Y."/>
            <person name="O'Malley M.A."/>
            <person name="Stajich J.E."/>
            <person name="Spatafora J.W."/>
            <person name="Visel A."/>
            <person name="Grigoriev I.V."/>
        </authorList>
    </citation>
    <scope>NUCLEOTIDE SEQUENCE [LARGE SCALE GENOMIC DNA]</scope>
    <source>
        <strain evidence="6 7">ATCC 12442</strain>
    </source>
</reference>
<dbReference type="GO" id="GO:0003723">
    <property type="term" value="F:RNA binding"/>
    <property type="evidence" value="ECO:0007669"/>
    <property type="project" value="UniProtKB-KW"/>
</dbReference>
<proteinExistence type="inferred from homology"/>
<dbReference type="Pfam" id="PF00849">
    <property type="entry name" value="PseudoU_synth_2"/>
    <property type="match status" value="1"/>
</dbReference>
<dbReference type="STRING" id="61395.A0A1Y1W766"/>
<evidence type="ECO:0000256" key="1">
    <source>
        <dbReference type="PIRSR" id="PIRSR606225-1"/>
    </source>
</evidence>
<dbReference type="InterPro" id="IPR020103">
    <property type="entry name" value="PsdUridine_synth_cat_dom_sf"/>
</dbReference>
<dbReference type="RefSeq" id="XP_040742900.1">
    <property type="nucleotide sequence ID" value="XM_040887824.1"/>
</dbReference>
<dbReference type="Gene3D" id="3.30.2350.10">
    <property type="entry name" value="Pseudouridine synthase"/>
    <property type="match status" value="1"/>
</dbReference>
<dbReference type="GeneID" id="63804472"/>
<name>A0A1Y1W766_9FUNG</name>
<feature type="compositionally biased region" description="Basic and acidic residues" evidence="4">
    <location>
        <begin position="1"/>
        <end position="26"/>
    </location>
</feature>
<accession>A0A1Y1W766</accession>
<dbReference type="GO" id="GO:0009982">
    <property type="term" value="F:pseudouridine synthase activity"/>
    <property type="evidence" value="ECO:0007669"/>
    <property type="project" value="InterPro"/>
</dbReference>
<dbReference type="InterPro" id="IPR006225">
    <property type="entry name" value="PsdUridine_synth_RluC/D"/>
</dbReference>
<keyword evidence="2" id="KW-0694">RNA-binding</keyword>
<dbReference type="OrthoDB" id="424794at2759"/>
<comment type="caution">
    <text evidence="6">The sequence shown here is derived from an EMBL/GenBank/DDBJ whole genome shotgun (WGS) entry which is preliminary data.</text>
</comment>
<comment type="function">
    <text evidence="3">Responsible for synthesis of pseudouridine from uracil.</text>
</comment>
<dbReference type="InterPro" id="IPR050188">
    <property type="entry name" value="RluA_PseudoU_synthase"/>
</dbReference>
<comment type="catalytic activity">
    <reaction evidence="3">
        <text>a uridine in RNA = a pseudouridine in RNA</text>
        <dbReference type="Rhea" id="RHEA:48348"/>
        <dbReference type="Rhea" id="RHEA-COMP:12068"/>
        <dbReference type="Rhea" id="RHEA-COMP:12069"/>
        <dbReference type="ChEBI" id="CHEBI:65314"/>
        <dbReference type="ChEBI" id="CHEBI:65315"/>
    </reaction>
</comment>
<evidence type="ECO:0000256" key="2">
    <source>
        <dbReference type="PROSITE-ProRule" id="PRU00182"/>
    </source>
</evidence>
<comment type="similarity">
    <text evidence="3">Belongs to the pseudouridine synthase RluA family.</text>
</comment>
<feature type="region of interest" description="Disordered" evidence="4">
    <location>
        <begin position="1"/>
        <end position="30"/>
    </location>
</feature>
<dbReference type="CDD" id="cd02557">
    <property type="entry name" value="PseudoU_synth_ScRIB2"/>
    <property type="match status" value="1"/>
</dbReference>
<evidence type="ECO:0000313" key="7">
    <source>
        <dbReference type="Proteomes" id="UP000193922"/>
    </source>
</evidence>
<dbReference type="SUPFAM" id="SSF55120">
    <property type="entry name" value="Pseudouridine synthase"/>
    <property type="match status" value="1"/>
</dbReference>
<dbReference type="NCBIfam" id="TIGR00005">
    <property type="entry name" value="rluA_subfam"/>
    <property type="match status" value="1"/>
</dbReference>
<keyword evidence="3" id="KW-0413">Isomerase</keyword>
<dbReference type="Proteomes" id="UP000193922">
    <property type="component" value="Unassembled WGS sequence"/>
</dbReference>
<dbReference type="AlphaFoldDB" id="A0A1Y1W766"/>
<feature type="domain" description="Pseudouridine synthase RsuA/RluA-like" evidence="5">
    <location>
        <begin position="133"/>
        <end position="279"/>
    </location>
</feature>
<evidence type="ECO:0000256" key="3">
    <source>
        <dbReference type="RuleBase" id="RU362028"/>
    </source>
</evidence>
<dbReference type="PANTHER" id="PTHR21600">
    <property type="entry name" value="MITOCHONDRIAL RNA PSEUDOURIDINE SYNTHASE"/>
    <property type="match status" value="1"/>
</dbReference>
<evidence type="ECO:0000313" key="6">
    <source>
        <dbReference type="EMBL" id="ORX69168.1"/>
    </source>
</evidence>
<dbReference type="GO" id="GO:0000455">
    <property type="term" value="P:enzyme-directed rRNA pseudouridine synthesis"/>
    <property type="evidence" value="ECO:0007669"/>
    <property type="project" value="TreeGrafter"/>
</dbReference>
<gene>
    <name evidence="6" type="ORF">DL89DRAFT_268170</name>
</gene>
<dbReference type="EC" id="5.4.99.-" evidence="3"/>
<feature type="active site" evidence="1">
    <location>
        <position position="175"/>
    </location>
</feature>
<protein>
    <recommendedName>
        <fullName evidence="3">Pseudouridine synthase</fullName>
        <ecNumber evidence="3">5.4.99.-</ecNumber>
    </recommendedName>
</protein>
<evidence type="ECO:0000259" key="5">
    <source>
        <dbReference type="Pfam" id="PF00849"/>
    </source>
</evidence>